<keyword evidence="3" id="KW-1185">Reference proteome</keyword>
<dbReference type="OrthoDB" id="9812260at2"/>
<protein>
    <recommendedName>
        <fullName evidence="1">Metallo-beta-lactamase domain-containing protein</fullName>
    </recommendedName>
</protein>
<dbReference type="STRING" id="1121939.L861_01690"/>
<sequence>MNVTAIVKPTQHAAKRVTSAWTVLPAWLPVPGMGVLPVNSFLLKGNEPMLVDTGLAALGDEYMDSLAGEIDPGDLGWIWLSHMDPDHVGNLGRVLERAPNARIVTNFLGAGKMELAGLDLSRVSILEPGTVFEAGSHRLVPLRPPYYDAPETIGFFDEKERVLFAADSFGALLQHAVGETCEVGGEALREGLVSWSSIDAPWLSRVDRAGLGRTLRAIDRLDPDVLLSGHLPVARQGVEILTRIIADTYVHGITPANDAFSLEQLAATMERTRAAMSNTI</sequence>
<dbReference type="SUPFAM" id="SSF56281">
    <property type="entry name" value="Metallo-hydrolase/oxidoreductase"/>
    <property type="match status" value="1"/>
</dbReference>
<evidence type="ECO:0000313" key="2">
    <source>
        <dbReference type="EMBL" id="EPC04043.1"/>
    </source>
</evidence>
<proteinExistence type="predicted"/>
<reference evidence="2 3" key="1">
    <citation type="journal article" date="2013" name="Genome Announc.">
        <title>Draft genome sequence of the moderately halophilic gammaproteobacterium Halomonas anticariensis FP35.</title>
        <authorList>
            <person name="Tahrioui A."/>
            <person name="Quesada E."/>
            <person name="Llamas I."/>
        </authorList>
    </citation>
    <scope>NUCLEOTIDE SEQUENCE [LARGE SCALE GENOMIC DNA]</scope>
    <source>
        <strain evidence="3">DSM 16096 / CECT 5854 / LMG 22089 / FP35</strain>
    </source>
</reference>
<dbReference type="InterPro" id="IPR036866">
    <property type="entry name" value="RibonucZ/Hydroxyglut_hydro"/>
</dbReference>
<dbReference type="PANTHER" id="PTHR43717">
    <property type="entry name" value="ANAEROBIC NITRIC OXIDE REDUCTASE FLAVORUBREDOXIN"/>
    <property type="match status" value="1"/>
</dbReference>
<gene>
    <name evidence="2" type="ORF">L861_01690</name>
</gene>
<dbReference type="PATRIC" id="fig|1121939.11.peg.317"/>
<name>S2KU00_LITA3</name>
<dbReference type="AlphaFoldDB" id="S2KU00"/>
<organism evidence="2 3">
    <name type="scientific">Litchfieldella anticariensis (strain DSM 16096 / CECT 5854 / CIP 108499 / LMG 22089 / FP35)</name>
    <name type="common">Halomonas anticariensis</name>
    <dbReference type="NCBI Taxonomy" id="1121939"/>
    <lineage>
        <taxon>Bacteria</taxon>
        <taxon>Pseudomonadati</taxon>
        <taxon>Pseudomonadota</taxon>
        <taxon>Gammaproteobacteria</taxon>
        <taxon>Oceanospirillales</taxon>
        <taxon>Halomonadaceae</taxon>
        <taxon>Litchfieldella</taxon>
    </lineage>
</organism>
<feature type="domain" description="Metallo-beta-lactamase" evidence="1">
    <location>
        <begin position="37"/>
        <end position="230"/>
    </location>
</feature>
<dbReference type="eggNOG" id="COG0426">
    <property type="taxonomic scope" value="Bacteria"/>
</dbReference>
<comment type="caution">
    <text evidence="2">The sequence shown here is derived from an EMBL/GenBank/DDBJ whole genome shotgun (WGS) entry which is preliminary data.</text>
</comment>
<dbReference type="Pfam" id="PF00753">
    <property type="entry name" value="Lactamase_B"/>
    <property type="match status" value="1"/>
</dbReference>
<dbReference type="InterPro" id="IPR001279">
    <property type="entry name" value="Metallo-B-lactamas"/>
</dbReference>
<evidence type="ECO:0000259" key="1">
    <source>
        <dbReference type="SMART" id="SM00849"/>
    </source>
</evidence>
<dbReference type="Gene3D" id="3.60.15.10">
    <property type="entry name" value="Ribonuclease Z/Hydroxyacylglutathione hydrolase-like"/>
    <property type="match status" value="1"/>
</dbReference>
<dbReference type="Proteomes" id="UP000014463">
    <property type="component" value="Unassembled WGS sequence"/>
</dbReference>
<dbReference type="PANTHER" id="PTHR43717:SF1">
    <property type="entry name" value="ANAEROBIC NITRIC OXIDE REDUCTASE FLAVORUBREDOXIN"/>
    <property type="match status" value="1"/>
</dbReference>
<dbReference type="EMBL" id="ASTJ01000011">
    <property type="protein sequence ID" value="EPC04043.1"/>
    <property type="molecule type" value="Genomic_DNA"/>
</dbReference>
<dbReference type="SMART" id="SM00849">
    <property type="entry name" value="Lactamase_B"/>
    <property type="match status" value="1"/>
</dbReference>
<evidence type="ECO:0000313" key="3">
    <source>
        <dbReference type="Proteomes" id="UP000014463"/>
    </source>
</evidence>
<accession>S2KU00</accession>